<gene>
    <name evidence="1" type="ORF">CERSUDRAFT_124141</name>
</gene>
<organism evidence="1 2">
    <name type="scientific">Ceriporiopsis subvermispora (strain B)</name>
    <name type="common">White-rot fungus</name>
    <name type="synonym">Gelatoporia subvermispora</name>
    <dbReference type="NCBI Taxonomy" id="914234"/>
    <lineage>
        <taxon>Eukaryota</taxon>
        <taxon>Fungi</taxon>
        <taxon>Dikarya</taxon>
        <taxon>Basidiomycota</taxon>
        <taxon>Agaricomycotina</taxon>
        <taxon>Agaricomycetes</taxon>
        <taxon>Polyporales</taxon>
        <taxon>Gelatoporiaceae</taxon>
        <taxon>Gelatoporia</taxon>
    </lineage>
</organism>
<name>M2PLG8_CERS8</name>
<evidence type="ECO:0000313" key="2">
    <source>
        <dbReference type="Proteomes" id="UP000016930"/>
    </source>
</evidence>
<dbReference type="HOGENOM" id="CLU_860523_0_0_1"/>
<keyword evidence="2" id="KW-1185">Reference proteome</keyword>
<accession>M2PLG8</accession>
<reference evidence="1 2" key="1">
    <citation type="journal article" date="2012" name="Proc. Natl. Acad. Sci. U.S.A.">
        <title>Comparative genomics of Ceriporiopsis subvermispora and Phanerochaete chrysosporium provide insight into selective ligninolysis.</title>
        <authorList>
            <person name="Fernandez-Fueyo E."/>
            <person name="Ruiz-Duenas F.J."/>
            <person name="Ferreira P."/>
            <person name="Floudas D."/>
            <person name="Hibbett D.S."/>
            <person name="Canessa P."/>
            <person name="Larrondo L.F."/>
            <person name="James T.Y."/>
            <person name="Seelenfreund D."/>
            <person name="Lobos S."/>
            <person name="Polanco R."/>
            <person name="Tello M."/>
            <person name="Honda Y."/>
            <person name="Watanabe T."/>
            <person name="Watanabe T."/>
            <person name="Ryu J.S."/>
            <person name="Kubicek C.P."/>
            <person name="Schmoll M."/>
            <person name="Gaskell J."/>
            <person name="Hammel K.E."/>
            <person name="St John F.J."/>
            <person name="Vanden Wymelenberg A."/>
            <person name="Sabat G."/>
            <person name="Splinter BonDurant S."/>
            <person name="Syed K."/>
            <person name="Yadav J.S."/>
            <person name="Doddapaneni H."/>
            <person name="Subramanian V."/>
            <person name="Lavin J.L."/>
            <person name="Oguiza J.A."/>
            <person name="Perez G."/>
            <person name="Pisabarro A.G."/>
            <person name="Ramirez L."/>
            <person name="Santoyo F."/>
            <person name="Master E."/>
            <person name="Coutinho P.M."/>
            <person name="Henrissat B."/>
            <person name="Lombard V."/>
            <person name="Magnuson J.K."/>
            <person name="Kuees U."/>
            <person name="Hori C."/>
            <person name="Igarashi K."/>
            <person name="Samejima M."/>
            <person name="Held B.W."/>
            <person name="Barry K.W."/>
            <person name="LaButti K.M."/>
            <person name="Lapidus A."/>
            <person name="Lindquist E.A."/>
            <person name="Lucas S.M."/>
            <person name="Riley R."/>
            <person name="Salamov A.A."/>
            <person name="Hoffmeister D."/>
            <person name="Schwenk D."/>
            <person name="Hadar Y."/>
            <person name="Yarden O."/>
            <person name="de Vries R.P."/>
            <person name="Wiebenga A."/>
            <person name="Stenlid J."/>
            <person name="Eastwood D."/>
            <person name="Grigoriev I.V."/>
            <person name="Berka R.M."/>
            <person name="Blanchette R.A."/>
            <person name="Kersten P."/>
            <person name="Martinez A.T."/>
            <person name="Vicuna R."/>
            <person name="Cullen D."/>
        </authorList>
    </citation>
    <scope>NUCLEOTIDE SEQUENCE [LARGE SCALE GENOMIC DNA]</scope>
    <source>
        <strain evidence="1 2">B</strain>
    </source>
</reference>
<dbReference type="AlphaFoldDB" id="M2PLG8"/>
<protein>
    <submittedName>
        <fullName evidence="1">Uncharacterized protein</fullName>
    </submittedName>
</protein>
<dbReference type="OrthoDB" id="2751476at2759"/>
<sequence>MTGRSRWDNCTSFTAAALVNVSAASVGIVKNLKDFSAPYDIYLPLTVTVKELRAEDSGGEARYQAQQHTFAATQNTAAIAYDSRFRWPATGTDEIVTFTIIFHAAHLVISTIKQEQLEDQMANMVLVVAPEAVKAESEGNTSDYVVVEHPAANFQLSQGTSSPYADIVHVLSNIPPPRQWVTANEPMTPRQRHALYWASHFAGVTLDFLSWPEPENGELGVTKAEASELITVFWSGDVPSADHIASVGNTPVYIPDPDSWATGGHPLTHGQKDMIGKLAVAAGYIAPDTSRMTKAQATKLIWRMRSLSPINRRERRRATRAKL</sequence>
<proteinExistence type="predicted"/>
<dbReference type="EMBL" id="KB445797">
    <property type="protein sequence ID" value="EMD37194.1"/>
    <property type="molecule type" value="Genomic_DNA"/>
</dbReference>
<dbReference type="Proteomes" id="UP000016930">
    <property type="component" value="Unassembled WGS sequence"/>
</dbReference>
<evidence type="ECO:0000313" key="1">
    <source>
        <dbReference type="EMBL" id="EMD37194.1"/>
    </source>
</evidence>